<comment type="caution">
    <text evidence="1">The sequence shown here is derived from an EMBL/GenBank/DDBJ whole genome shotgun (WGS) entry which is preliminary data.</text>
</comment>
<dbReference type="Proteomes" id="UP001337655">
    <property type="component" value="Unassembled WGS sequence"/>
</dbReference>
<keyword evidence="2" id="KW-1185">Reference proteome</keyword>
<reference evidence="1 2" key="1">
    <citation type="submission" date="2023-08" db="EMBL/GenBank/DDBJ databases">
        <title>Black Yeasts Isolated from many extreme environments.</title>
        <authorList>
            <person name="Coleine C."/>
            <person name="Stajich J.E."/>
            <person name="Selbmann L."/>
        </authorList>
    </citation>
    <scope>NUCLEOTIDE SEQUENCE [LARGE SCALE GENOMIC DNA]</scope>
    <source>
        <strain evidence="1 2">CCFEE 5935</strain>
    </source>
</reference>
<dbReference type="AlphaFoldDB" id="A0AAV9NX08"/>
<gene>
    <name evidence="1" type="ORF">LTR77_009693</name>
</gene>
<protein>
    <submittedName>
        <fullName evidence="1">Uncharacterized protein</fullName>
    </submittedName>
</protein>
<dbReference type="GeneID" id="89931023"/>
<dbReference type="EMBL" id="JAVRRT010000019">
    <property type="protein sequence ID" value="KAK5164487.1"/>
    <property type="molecule type" value="Genomic_DNA"/>
</dbReference>
<organism evidence="1 2">
    <name type="scientific">Saxophila tyrrhenica</name>
    <dbReference type="NCBI Taxonomy" id="1690608"/>
    <lineage>
        <taxon>Eukaryota</taxon>
        <taxon>Fungi</taxon>
        <taxon>Dikarya</taxon>
        <taxon>Ascomycota</taxon>
        <taxon>Pezizomycotina</taxon>
        <taxon>Dothideomycetes</taxon>
        <taxon>Dothideomycetidae</taxon>
        <taxon>Mycosphaerellales</taxon>
        <taxon>Extremaceae</taxon>
        <taxon>Saxophila</taxon>
    </lineage>
</organism>
<proteinExistence type="predicted"/>
<accession>A0AAV9NX08</accession>
<dbReference type="RefSeq" id="XP_064654735.1">
    <property type="nucleotide sequence ID" value="XM_064806919.1"/>
</dbReference>
<evidence type="ECO:0000313" key="2">
    <source>
        <dbReference type="Proteomes" id="UP001337655"/>
    </source>
</evidence>
<evidence type="ECO:0000313" key="1">
    <source>
        <dbReference type="EMBL" id="KAK5164487.1"/>
    </source>
</evidence>
<sequence length="200" mass="22852">MASTSHSRENIQERQTLELNLDLSHHGRKAQVSVTVQPNTDPSLYGCTLLFPSKPSSTFANFPVCEATVRAIGMKGYGSMYGWVQMTRDSSHDWEMDPAPIFQGLDTPFCWFGPEPSLFDCPMRENVRDFDWTCHSFLAWLPDCLMSKDVRPGVGFEWGFWIEDGEVRVKALKRLGDGEWDGHLPMLREKFPSWTFSPHS</sequence>
<name>A0AAV9NX08_9PEZI</name>